<proteinExistence type="predicted"/>
<accession>A0A2G8KDH3</accession>
<feature type="region of interest" description="Disordered" evidence="1">
    <location>
        <begin position="328"/>
        <end position="377"/>
    </location>
</feature>
<evidence type="ECO:0000313" key="3">
    <source>
        <dbReference type="Proteomes" id="UP000230750"/>
    </source>
</evidence>
<comment type="caution">
    <text evidence="2">The sequence shown here is derived from an EMBL/GenBank/DDBJ whole genome shotgun (WGS) entry which is preliminary data.</text>
</comment>
<reference evidence="2 3" key="1">
    <citation type="journal article" date="2017" name="PLoS Biol.">
        <title>The sea cucumber genome provides insights into morphological evolution and visceral regeneration.</title>
        <authorList>
            <person name="Zhang X."/>
            <person name="Sun L."/>
            <person name="Yuan J."/>
            <person name="Sun Y."/>
            <person name="Gao Y."/>
            <person name="Zhang L."/>
            <person name="Li S."/>
            <person name="Dai H."/>
            <person name="Hamel J.F."/>
            <person name="Liu C."/>
            <person name="Yu Y."/>
            <person name="Liu S."/>
            <person name="Lin W."/>
            <person name="Guo K."/>
            <person name="Jin S."/>
            <person name="Xu P."/>
            <person name="Storey K.B."/>
            <person name="Huan P."/>
            <person name="Zhang T."/>
            <person name="Zhou Y."/>
            <person name="Zhang J."/>
            <person name="Lin C."/>
            <person name="Li X."/>
            <person name="Xing L."/>
            <person name="Huo D."/>
            <person name="Sun M."/>
            <person name="Wang L."/>
            <person name="Mercier A."/>
            <person name="Li F."/>
            <person name="Yang H."/>
            <person name="Xiang J."/>
        </authorList>
    </citation>
    <scope>NUCLEOTIDE SEQUENCE [LARGE SCALE GENOMIC DNA]</scope>
    <source>
        <strain evidence="2">Shaxun</strain>
        <tissue evidence="2">Muscle</tissue>
    </source>
</reference>
<feature type="region of interest" description="Disordered" evidence="1">
    <location>
        <begin position="12"/>
        <end position="33"/>
    </location>
</feature>
<dbReference type="AlphaFoldDB" id="A0A2G8KDH3"/>
<keyword evidence="3" id="KW-1185">Reference proteome</keyword>
<evidence type="ECO:0000256" key="1">
    <source>
        <dbReference type="SAM" id="MobiDB-lite"/>
    </source>
</evidence>
<organism evidence="2 3">
    <name type="scientific">Stichopus japonicus</name>
    <name type="common">Sea cucumber</name>
    <dbReference type="NCBI Taxonomy" id="307972"/>
    <lineage>
        <taxon>Eukaryota</taxon>
        <taxon>Metazoa</taxon>
        <taxon>Echinodermata</taxon>
        <taxon>Eleutherozoa</taxon>
        <taxon>Echinozoa</taxon>
        <taxon>Holothuroidea</taxon>
        <taxon>Aspidochirotacea</taxon>
        <taxon>Aspidochirotida</taxon>
        <taxon>Stichopodidae</taxon>
        <taxon>Apostichopus</taxon>
    </lineage>
</organism>
<sequence length="561" mass="60531">MQSSYFLGQCVMCPPGDPGPRGTPGPQGMPGRDGRDQIILGHIADHVLQSPPDTPVPPAESSTSSATGVIYTRWGKTTCPSTSQLVYQGVMGSGNNHAQKGSGVNFLCLPLEPTFADPPNHGSGASIYGVEYEQTFPTSPNIHQSEAPCAVCLSAGKHSVLTIPATNTCLGSQEWTLEYQGYMMSSHYSHYKSQFVCVDQNAEGIPRTNHNNNEPLLYVADAKCSAEDFRLAVRRMTMESLMWVTLNNRSTKRKLDWTIFYFALWIHPIGYKDTVVVGEEDDNTRVRRSLGTEGSQLPPQANAGSPFFMSPNMQASYFLGQCVMCPPGDPGPRGTPGPQGMPGRDGRDQIILGPTTDHVLQSPPDTPVPPAESSTSSEAGVIYTRWGKTTCPSTSQLVYQGVMGSGNDHTQKGSGVNYLCLPLEPTFADPPNHASGASIYGVEYQQTLPTSPDIFESEAPCAVCLSPGKQSVLTIPATNTCLGSQEWTLEYQGYMMSSHYSHYKSQFVCVDQNAEGIPRTNHNNNEPLLYVADAKCSAGGGGLPCPPYVDDYDILCVVCTL</sequence>
<dbReference type="GO" id="GO:0005615">
    <property type="term" value="C:extracellular space"/>
    <property type="evidence" value="ECO:0007669"/>
    <property type="project" value="TreeGrafter"/>
</dbReference>
<dbReference type="InterPro" id="IPR051077">
    <property type="entry name" value="Ca-dependent_lectin"/>
</dbReference>
<dbReference type="OrthoDB" id="6086925at2759"/>
<dbReference type="PANTHER" id="PTHR24024:SF18">
    <property type="entry name" value="SHORT-CHAIN COLLAGEN C4-LIKE"/>
    <property type="match status" value="1"/>
</dbReference>
<evidence type="ECO:0008006" key="4">
    <source>
        <dbReference type="Google" id="ProtNLM"/>
    </source>
</evidence>
<name>A0A2G8KDH3_STIJA</name>
<dbReference type="EMBL" id="MRZV01000670">
    <property type="protein sequence ID" value="PIK46032.1"/>
    <property type="molecule type" value="Genomic_DNA"/>
</dbReference>
<dbReference type="Proteomes" id="UP000230750">
    <property type="component" value="Unassembled WGS sequence"/>
</dbReference>
<dbReference type="PANTHER" id="PTHR24024">
    <property type="entry name" value="PULMONARY SURFACTANT-ASSOCIATED PROTEIN A"/>
    <property type="match status" value="1"/>
</dbReference>
<evidence type="ECO:0000313" key="2">
    <source>
        <dbReference type="EMBL" id="PIK46032.1"/>
    </source>
</evidence>
<protein>
    <recommendedName>
        <fullName evidence="4">Short-chain collagen C4</fullName>
    </recommendedName>
</protein>
<gene>
    <name evidence="2" type="ORF">BSL78_17122</name>
</gene>